<feature type="transmembrane region" description="Helical" evidence="1">
    <location>
        <begin position="177"/>
        <end position="195"/>
    </location>
</feature>
<comment type="caution">
    <text evidence="2">The sequence shown here is derived from an EMBL/GenBank/DDBJ whole genome shotgun (WGS) entry which is preliminary data.</text>
</comment>
<keyword evidence="1" id="KW-1133">Transmembrane helix</keyword>
<evidence type="ECO:0000256" key="1">
    <source>
        <dbReference type="SAM" id="Phobius"/>
    </source>
</evidence>
<evidence type="ECO:0000313" key="3">
    <source>
        <dbReference type="Proteomes" id="UP000257144"/>
    </source>
</evidence>
<feature type="transmembrane region" description="Helical" evidence="1">
    <location>
        <begin position="12"/>
        <end position="36"/>
    </location>
</feature>
<evidence type="ECO:0008006" key="4">
    <source>
        <dbReference type="Google" id="ProtNLM"/>
    </source>
</evidence>
<feature type="transmembrane region" description="Helical" evidence="1">
    <location>
        <begin position="201"/>
        <end position="222"/>
    </location>
</feature>
<protein>
    <recommendedName>
        <fullName evidence="4">DUF4386 domain-containing protein</fullName>
    </recommendedName>
</protein>
<sequence>MRGTEEKMWLHFLSRFIFFLPLPVLLLFLSIGILLSSSGDTPIELAYMISASEKPIGLRLAGLSLNLLWGSVAVFFIALAGFFKNENPIKSTFLGAIGIGFIIPMSAGNLQWTAALDMAKRYGNATAEQQELLKEIQMTVFQIVESRIDTANLLWGLGIVIFIILARKLVPLYIRALYMISAAIMLLVFLSNFLGFTFPFVLIPVFWLVTLVAHVALGIVFYKKNKSVSPINAS</sequence>
<gene>
    <name evidence="2" type="ORF">DRW41_03960</name>
</gene>
<feature type="transmembrane region" description="Helical" evidence="1">
    <location>
        <begin position="56"/>
        <end position="80"/>
    </location>
</feature>
<dbReference type="EMBL" id="QNQT01000001">
    <property type="protein sequence ID" value="RDU38723.1"/>
    <property type="molecule type" value="Genomic_DNA"/>
</dbReference>
<keyword evidence="1" id="KW-0472">Membrane</keyword>
<organism evidence="2 3">
    <name type="scientific">Neobacillus piezotolerans</name>
    <dbReference type="NCBI Taxonomy" id="2259171"/>
    <lineage>
        <taxon>Bacteria</taxon>
        <taxon>Bacillati</taxon>
        <taxon>Bacillota</taxon>
        <taxon>Bacilli</taxon>
        <taxon>Bacillales</taxon>
        <taxon>Bacillaceae</taxon>
        <taxon>Neobacillus</taxon>
    </lineage>
</organism>
<feature type="transmembrane region" description="Helical" evidence="1">
    <location>
        <begin position="153"/>
        <end position="170"/>
    </location>
</feature>
<keyword evidence="1" id="KW-0812">Transmembrane</keyword>
<reference evidence="2 3" key="1">
    <citation type="submission" date="2018-07" db="EMBL/GenBank/DDBJ databases">
        <title>Bacillus sp. YLB-04 draft genome sequence.</title>
        <authorList>
            <person name="Yu L."/>
            <person name="Tang X."/>
        </authorList>
    </citation>
    <scope>NUCLEOTIDE SEQUENCE [LARGE SCALE GENOMIC DNA]</scope>
    <source>
        <strain evidence="2 3">YLB-04</strain>
    </source>
</reference>
<dbReference type="Proteomes" id="UP000257144">
    <property type="component" value="Unassembled WGS sequence"/>
</dbReference>
<dbReference type="AlphaFoldDB" id="A0A3D8GW86"/>
<proteinExistence type="predicted"/>
<evidence type="ECO:0000313" key="2">
    <source>
        <dbReference type="EMBL" id="RDU38723.1"/>
    </source>
</evidence>
<dbReference type="RefSeq" id="WP_115450638.1">
    <property type="nucleotide sequence ID" value="NZ_QNQT01000001.1"/>
</dbReference>
<keyword evidence="3" id="KW-1185">Reference proteome</keyword>
<dbReference type="OrthoDB" id="9824501at2"/>
<name>A0A3D8GW86_9BACI</name>
<accession>A0A3D8GW86</accession>
<feature type="transmembrane region" description="Helical" evidence="1">
    <location>
        <begin position="92"/>
        <end position="112"/>
    </location>
</feature>